<feature type="binding site" evidence="1">
    <location>
        <position position="46"/>
    </location>
    <ligand>
        <name>substrate</name>
    </ligand>
</feature>
<feature type="binding site" evidence="1">
    <location>
        <position position="53"/>
    </location>
    <ligand>
        <name>Mg(2+)</name>
        <dbReference type="ChEBI" id="CHEBI:18420"/>
    </ligand>
</feature>
<keyword evidence="1" id="KW-0963">Cytoplasm</keyword>
<keyword evidence="1" id="KW-0067">ATP-binding</keyword>
<keyword evidence="3" id="KW-1185">Reference proteome</keyword>
<dbReference type="Gene3D" id="3.40.50.300">
    <property type="entry name" value="P-loop containing nucleotide triphosphate hydrolases"/>
    <property type="match status" value="1"/>
</dbReference>
<keyword evidence="1" id="KW-0547">Nucleotide-binding</keyword>
<comment type="catalytic activity">
    <reaction evidence="1">
        <text>(7R,8S)-7,8-diammoniononanoate + CO2 + ATP = (4R,5S)-dethiobiotin + ADP + phosphate + 3 H(+)</text>
        <dbReference type="Rhea" id="RHEA:15805"/>
        <dbReference type="ChEBI" id="CHEBI:15378"/>
        <dbReference type="ChEBI" id="CHEBI:16526"/>
        <dbReference type="ChEBI" id="CHEBI:30616"/>
        <dbReference type="ChEBI" id="CHEBI:43474"/>
        <dbReference type="ChEBI" id="CHEBI:149469"/>
        <dbReference type="ChEBI" id="CHEBI:149473"/>
        <dbReference type="ChEBI" id="CHEBI:456216"/>
        <dbReference type="EC" id="6.3.3.3"/>
    </reaction>
</comment>
<accession>A0AAW4PRF7</accession>
<dbReference type="GO" id="GO:0005829">
    <property type="term" value="C:cytosol"/>
    <property type="evidence" value="ECO:0007669"/>
    <property type="project" value="TreeGrafter"/>
</dbReference>
<dbReference type="GO" id="GO:0005524">
    <property type="term" value="F:ATP binding"/>
    <property type="evidence" value="ECO:0007669"/>
    <property type="project" value="UniProtKB-UniRule"/>
</dbReference>
<feature type="binding site" evidence="1">
    <location>
        <position position="21"/>
    </location>
    <ligand>
        <name>Mg(2+)</name>
        <dbReference type="ChEBI" id="CHEBI:18420"/>
    </ligand>
</feature>
<keyword evidence="1" id="KW-0460">Magnesium</keyword>
<comment type="caution">
    <text evidence="2">The sequence shown here is derived from an EMBL/GenBank/DDBJ whole genome shotgun (WGS) entry which is preliminary data.</text>
</comment>
<dbReference type="EC" id="6.3.3.3" evidence="1"/>
<feature type="binding site" evidence="1">
    <location>
        <position position="112"/>
    </location>
    <ligand>
        <name>Mg(2+)</name>
        <dbReference type="ChEBI" id="CHEBI:18420"/>
    </ligand>
</feature>
<keyword evidence="1" id="KW-0093">Biotin biosynthesis</keyword>
<feature type="active site" evidence="1">
    <location>
        <position position="42"/>
    </location>
</feature>
<comment type="similarity">
    <text evidence="1">Belongs to the dethiobiotin synthetase family.</text>
</comment>
<organism evidence="2 3">
    <name type="scientific">Haloarcula rubra</name>
    <dbReference type="NCBI Taxonomy" id="2487747"/>
    <lineage>
        <taxon>Archaea</taxon>
        <taxon>Methanobacteriati</taxon>
        <taxon>Methanobacteriota</taxon>
        <taxon>Stenosarchaea group</taxon>
        <taxon>Halobacteria</taxon>
        <taxon>Halobacteriales</taxon>
        <taxon>Haloarculaceae</taxon>
        <taxon>Haloarcula</taxon>
    </lineage>
</organism>
<dbReference type="SUPFAM" id="SSF52540">
    <property type="entry name" value="P-loop containing nucleoside triphosphate hydrolases"/>
    <property type="match status" value="1"/>
</dbReference>
<comment type="caution">
    <text evidence="1">Lacks conserved residue(s) required for the propagation of feature annotation.</text>
</comment>
<dbReference type="PANTHER" id="PTHR43210">
    <property type="entry name" value="DETHIOBIOTIN SYNTHETASE"/>
    <property type="match status" value="1"/>
</dbReference>
<dbReference type="EMBL" id="RKLR01000003">
    <property type="protein sequence ID" value="MBX0323296.1"/>
    <property type="molecule type" value="Genomic_DNA"/>
</dbReference>
<comment type="function">
    <text evidence="1">Catalyzes a mechanistically unusual reaction, the ATP-dependent insertion of CO2 between the N7 and N8 nitrogen atoms of 7,8-diaminopelargonic acid (DAPA, also called 7,8-diammoniononanoate) to form a ureido ring.</text>
</comment>
<dbReference type="HAMAP" id="MF_00336">
    <property type="entry name" value="BioD"/>
    <property type="match status" value="1"/>
</dbReference>
<dbReference type="RefSeq" id="WP_220618271.1">
    <property type="nucleotide sequence ID" value="NZ_RKLR01000003.1"/>
</dbReference>
<feature type="binding site" evidence="1">
    <location>
        <begin position="172"/>
        <end position="173"/>
    </location>
    <ligand>
        <name>ATP</name>
        <dbReference type="ChEBI" id="CHEBI:30616"/>
    </ligand>
</feature>
<protein>
    <recommendedName>
        <fullName evidence="1">ATP-dependent dethiobiotin synthetase BioD</fullName>
        <ecNumber evidence="1">6.3.3.3</ecNumber>
    </recommendedName>
    <alternativeName>
        <fullName evidence="1">DTB synthetase</fullName>
        <shortName evidence="1">DTBS</shortName>
    </alternativeName>
    <alternativeName>
        <fullName evidence="1">Dethiobiotin synthase</fullName>
    </alternativeName>
</protein>
<dbReference type="NCBIfam" id="TIGR00347">
    <property type="entry name" value="bioD"/>
    <property type="match status" value="1"/>
</dbReference>
<comment type="subunit">
    <text evidence="1">Homodimer.</text>
</comment>
<evidence type="ECO:0000313" key="2">
    <source>
        <dbReference type="EMBL" id="MBX0323296.1"/>
    </source>
</evidence>
<proteinExistence type="inferred from homology"/>
<dbReference type="InterPro" id="IPR004472">
    <property type="entry name" value="DTB_synth_BioD"/>
</dbReference>
<keyword evidence="1 2" id="KW-0436">Ligase</keyword>
<dbReference type="GO" id="GO:0004141">
    <property type="term" value="F:dethiobiotin synthase activity"/>
    <property type="evidence" value="ECO:0007669"/>
    <property type="project" value="UniProtKB-UniRule"/>
</dbReference>
<dbReference type="Proteomes" id="UP001430377">
    <property type="component" value="Unassembled WGS sequence"/>
</dbReference>
<name>A0AAW4PRF7_9EURY</name>
<comment type="pathway">
    <text evidence="1">Cofactor biosynthesis; biotin biosynthesis; biotin from 7,8-diaminononanoate: step 1/2.</text>
</comment>
<dbReference type="PANTHER" id="PTHR43210:SF5">
    <property type="entry name" value="DETHIOBIOTIN SYNTHETASE"/>
    <property type="match status" value="1"/>
</dbReference>
<gene>
    <name evidence="1 2" type="primary">bioD</name>
    <name evidence="2" type="ORF">EGH21_09660</name>
</gene>
<evidence type="ECO:0000256" key="1">
    <source>
        <dbReference type="HAMAP-Rule" id="MF_00336"/>
    </source>
</evidence>
<comment type="subcellular location">
    <subcellularLocation>
        <location evidence="1">Cytoplasm</location>
    </subcellularLocation>
</comment>
<dbReference type="AlphaFoldDB" id="A0AAW4PRF7"/>
<dbReference type="GO" id="GO:0000287">
    <property type="term" value="F:magnesium ion binding"/>
    <property type="evidence" value="ECO:0007669"/>
    <property type="project" value="UniProtKB-UniRule"/>
</dbReference>
<dbReference type="PIRSF" id="PIRSF006755">
    <property type="entry name" value="DTB_synth"/>
    <property type="match status" value="1"/>
</dbReference>
<dbReference type="Pfam" id="PF13500">
    <property type="entry name" value="AAA_26"/>
    <property type="match status" value="1"/>
</dbReference>
<feature type="binding site" evidence="1">
    <location>
        <begin position="112"/>
        <end position="115"/>
    </location>
    <ligand>
        <name>ATP</name>
        <dbReference type="ChEBI" id="CHEBI:30616"/>
    </ligand>
</feature>
<feature type="binding site" evidence="1">
    <location>
        <begin position="17"/>
        <end position="22"/>
    </location>
    <ligand>
        <name>ATP</name>
        <dbReference type="ChEBI" id="CHEBI:30616"/>
    </ligand>
</feature>
<reference evidence="2 3" key="1">
    <citation type="submission" date="2021-06" db="EMBL/GenBank/DDBJ databases">
        <title>Halomicroarcula sp. a new haloarchaeum isolated from saline soil.</title>
        <authorList>
            <person name="Duran-Viseras A."/>
            <person name="Sanchez-Porro C."/>
            <person name="Ventosa A."/>
        </authorList>
    </citation>
    <scope>NUCLEOTIDE SEQUENCE [LARGE SCALE GENOMIC DNA]</scope>
    <source>
        <strain evidence="2 3">F13</strain>
    </source>
</reference>
<dbReference type="InterPro" id="IPR027417">
    <property type="entry name" value="P-loop_NTPase"/>
</dbReference>
<comment type="cofactor">
    <cofactor evidence="1">
        <name>Mg(2+)</name>
        <dbReference type="ChEBI" id="CHEBI:18420"/>
    </cofactor>
</comment>
<keyword evidence="1" id="KW-0479">Metal-binding</keyword>
<evidence type="ECO:0000313" key="3">
    <source>
        <dbReference type="Proteomes" id="UP001430377"/>
    </source>
</evidence>
<dbReference type="GO" id="GO:0009102">
    <property type="term" value="P:biotin biosynthetic process"/>
    <property type="evidence" value="ECO:0007669"/>
    <property type="project" value="UniProtKB-UniRule"/>
</dbReference>
<feature type="binding site" evidence="1">
    <location>
        <position position="53"/>
    </location>
    <ligand>
        <name>ATP</name>
        <dbReference type="ChEBI" id="CHEBI:30616"/>
    </ligand>
</feature>
<dbReference type="CDD" id="cd03109">
    <property type="entry name" value="DTBS"/>
    <property type="match status" value="1"/>
</dbReference>
<sequence>MTDADSRGLFVVGTGTGVGKTVVTAGLTGWLRARGRDAVAVKPCQTGYPPDDDAAFVADACGTDAAATCLRRLEPALAPEVAADVADADLSYDEIRSGVRAAVAAHDVGVVEGIGGLRVPLADGEEVLDLVADLGLPALVVARSGLGTLNHTGLTVDALRANGVPVHGIVLNEYQGATVAERTNPDVLEGMTDAPVWTLPPLDLAAPSEAVSGVREHLPPTALSAVGEF</sequence>